<proteinExistence type="predicted"/>
<reference evidence="3" key="1">
    <citation type="submission" date="2017-09" db="EMBL/GenBank/DDBJ databases">
        <title>Metaegenomics of thermophilic ammonia-oxidizing enrichment culture.</title>
        <authorList>
            <person name="Kato S."/>
            <person name="Suzuki K."/>
        </authorList>
    </citation>
    <scope>NUCLEOTIDE SEQUENCE [LARGE SCALE GENOMIC DNA]</scope>
</reference>
<keyword evidence="1" id="KW-0472">Membrane</keyword>
<comment type="caution">
    <text evidence="2">The sequence shown here is derived from an EMBL/GenBank/DDBJ whole genome shotgun (WGS) entry which is preliminary data.</text>
</comment>
<keyword evidence="1" id="KW-1133">Transmembrane helix</keyword>
<feature type="transmembrane region" description="Helical" evidence="1">
    <location>
        <begin position="38"/>
        <end position="60"/>
    </location>
</feature>
<sequence>MTALNCRATPQTRQWVEKTCRHRRGIGGAPRAFTLTEMLVAVAILSVLFTLLFVPMTTAFDNARRGRTMAELQNAADYALEIMVRELIQAVDILPQARVHAEDHNYSYPSGRRILHRAGEPLNLLDDQDRLRWDSTANQFVDDPSDPQAMPDDDTLSRIDFVVRAVRDDRITAPPNVTAAPSYYSVLTYYVRRVDPGQPYQFMDTSQPANRRQIFRAHWQPDPTMEPQPEMVQNRWTGRWLVRDGWALEDFSLLPSSRLISHIALTPPDVDVADLRFTVEREGVPSPNRPMARPRAVVIELTLRKPTPGARATLPNTTDVPSISIRRRIKVVLPNVP</sequence>
<dbReference type="EMBL" id="BEHT01000007">
    <property type="protein sequence ID" value="GBC98172.1"/>
    <property type="molecule type" value="Genomic_DNA"/>
</dbReference>
<organism evidence="2 3">
    <name type="scientific">Candidatus Fervidibacter japonicus</name>
    <dbReference type="NCBI Taxonomy" id="2035412"/>
    <lineage>
        <taxon>Bacteria</taxon>
        <taxon>Candidatus Fervidibacterota</taxon>
        <taxon>Candidatus Fervidibacter</taxon>
    </lineage>
</organism>
<evidence type="ECO:0000313" key="2">
    <source>
        <dbReference type="EMBL" id="GBC98172.1"/>
    </source>
</evidence>
<accession>A0A2H5XAF8</accession>
<keyword evidence="1" id="KW-0812">Transmembrane</keyword>
<dbReference type="NCBIfam" id="TIGR02532">
    <property type="entry name" value="IV_pilin_GFxxxE"/>
    <property type="match status" value="1"/>
</dbReference>
<dbReference type="AlphaFoldDB" id="A0A2H5XAF8"/>
<evidence type="ECO:0000256" key="1">
    <source>
        <dbReference type="SAM" id="Phobius"/>
    </source>
</evidence>
<dbReference type="InterPro" id="IPR012902">
    <property type="entry name" value="N_methyl_site"/>
</dbReference>
<dbReference type="Proteomes" id="UP000236173">
    <property type="component" value="Unassembled WGS sequence"/>
</dbReference>
<name>A0A2H5XAF8_9BACT</name>
<protein>
    <submittedName>
        <fullName evidence="2">Uncharacterized protein</fullName>
    </submittedName>
</protein>
<evidence type="ECO:0000313" key="3">
    <source>
        <dbReference type="Proteomes" id="UP000236173"/>
    </source>
</evidence>
<dbReference type="SUPFAM" id="SSF54523">
    <property type="entry name" value="Pili subunits"/>
    <property type="match status" value="1"/>
</dbReference>
<dbReference type="Pfam" id="PF07963">
    <property type="entry name" value="N_methyl"/>
    <property type="match status" value="1"/>
</dbReference>
<dbReference type="InterPro" id="IPR045584">
    <property type="entry name" value="Pilin-like"/>
</dbReference>
<gene>
    <name evidence="2" type="ORF">HRbin17_00669</name>
</gene>